<dbReference type="EMBL" id="BMPN01000003">
    <property type="protein sequence ID" value="GGJ61945.1"/>
    <property type="molecule type" value="Genomic_DNA"/>
</dbReference>
<protein>
    <recommendedName>
        <fullName evidence="4">DUF1056 domain-containing protein</fullName>
    </recommendedName>
</protein>
<sequence length="57" mass="6430">MIKFINKYLDDILLLIGIALVSYGVFLIYIPLGFIILGICFLAIAYFYARSKEGDHG</sequence>
<evidence type="ECO:0000313" key="2">
    <source>
        <dbReference type="EMBL" id="GGJ61945.1"/>
    </source>
</evidence>
<gene>
    <name evidence="2" type="ORF">GCM10007111_25070</name>
</gene>
<keyword evidence="1" id="KW-1133">Transmembrane helix</keyword>
<evidence type="ECO:0000313" key="3">
    <source>
        <dbReference type="Proteomes" id="UP000634435"/>
    </source>
</evidence>
<name>A0ABQ2DLA2_9BACI</name>
<keyword evidence="1" id="KW-0812">Transmembrane</keyword>
<keyword evidence="3" id="KW-1185">Reference proteome</keyword>
<organism evidence="2 3">
    <name type="scientific">Virgibacillus kapii</name>
    <dbReference type="NCBI Taxonomy" id="1638645"/>
    <lineage>
        <taxon>Bacteria</taxon>
        <taxon>Bacillati</taxon>
        <taxon>Bacillota</taxon>
        <taxon>Bacilli</taxon>
        <taxon>Bacillales</taxon>
        <taxon>Bacillaceae</taxon>
        <taxon>Virgibacillus</taxon>
    </lineage>
</organism>
<reference evidence="3" key="1">
    <citation type="journal article" date="2019" name="Int. J. Syst. Evol. Microbiol.">
        <title>The Global Catalogue of Microorganisms (GCM) 10K type strain sequencing project: providing services to taxonomists for standard genome sequencing and annotation.</title>
        <authorList>
            <consortium name="The Broad Institute Genomics Platform"/>
            <consortium name="The Broad Institute Genome Sequencing Center for Infectious Disease"/>
            <person name="Wu L."/>
            <person name="Ma J."/>
        </authorList>
    </citation>
    <scope>NUCLEOTIDE SEQUENCE [LARGE SCALE GENOMIC DNA]</scope>
    <source>
        <strain evidence="3">JCM 30071</strain>
    </source>
</reference>
<comment type="caution">
    <text evidence="2">The sequence shown here is derived from an EMBL/GenBank/DDBJ whole genome shotgun (WGS) entry which is preliminary data.</text>
</comment>
<proteinExistence type="predicted"/>
<evidence type="ECO:0000256" key="1">
    <source>
        <dbReference type="SAM" id="Phobius"/>
    </source>
</evidence>
<accession>A0ABQ2DLA2</accession>
<feature type="transmembrane region" description="Helical" evidence="1">
    <location>
        <begin position="12"/>
        <end position="45"/>
    </location>
</feature>
<dbReference type="Proteomes" id="UP000634435">
    <property type="component" value="Unassembled WGS sequence"/>
</dbReference>
<keyword evidence="1" id="KW-0472">Membrane</keyword>
<evidence type="ECO:0008006" key="4">
    <source>
        <dbReference type="Google" id="ProtNLM"/>
    </source>
</evidence>
<dbReference type="RefSeq" id="WP_188943308.1">
    <property type="nucleotide sequence ID" value="NZ_BMPN01000003.1"/>
</dbReference>